<dbReference type="SUPFAM" id="SSF48498">
    <property type="entry name" value="Tetracyclin repressor-like, C-terminal domain"/>
    <property type="match status" value="1"/>
</dbReference>
<evidence type="ECO:0000259" key="5">
    <source>
        <dbReference type="PROSITE" id="PS50977"/>
    </source>
</evidence>
<evidence type="ECO:0000256" key="4">
    <source>
        <dbReference type="PROSITE-ProRule" id="PRU00335"/>
    </source>
</evidence>
<evidence type="ECO:0000256" key="3">
    <source>
        <dbReference type="ARBA" id="ARBA00023163"/>
    </source>
</evidence>
<dbReference type="Gene3D" id="1.10.357.10">
    <property type="entry name" value="Tetracycline Repressor, domain 2"/>
    <property type="match status" value="1"/>
</dbReference>
<sequence length="197" mass="20830">MMDPPNSDRGGLRAAILATSRELLDQGGPAALSMREVARRAGCTHQAPYHYFPNREAILAALVAEGFTGLADALHRARTDNAGANASGIVVATGSAYIDFALSNPGVFRIMFRSDMYDPTAHPDLLAAGDRARAELSALARQVFGDAVTDEAEAALWAYVHGASCLLIDGPGALGPTTTEEKRRFASRLLHSGALRP</sequence>
<evidence type="ECO:0000256" key="2">
    <source>
        <dbReference type="ARBA" id="ARBA00023125"/>
    </source>
</evidence>
<feature type="domain" description="HTH tetR-type" evidence="5">
    <location>
        <begin position="10"/>
        <end position="70"/>
    </location>
</feature>
<keyword evidence="7" id="KW-1185">Reference proteome</keyword>
<evidence type="ECO:0000256" key="1">
    <source>
        <dbReference type="ARBA" id="ARBA00023015"/>
    </source>
</evidence>
<dbReference type="GO" id="GO:0003700">
    <property type="term" value="F:DNA-binding transcription factor activity"/>
    <property type="evidence" value="ECO:0007669"/>
    <property type="project" value="TreeGrafter"/>
</dbReference>
<dbReference type="PRINTS" id="PR00455">
    <property type="entry name" value="HTHTETR"/>
</dbReference>
<reference evidence="6 7" key="1">
    <citation type="submission" date="2016-09" db="EMBL/GenBank/DDBJ databases">
        <title>Complete genome sequence of Actinomyces hongkongensis HKU8.</title>
        <authorList>
            <person name="Gao Y.-X."/>
            <person name="Zhou Y.-Y."/>
            <person name="Xie Y."/>
            <person name="Wang M."/>
            <person name="Wang S.-J."/>
            <person name="Shen S.-G."/>
        </authorList>
    </citation>
    <scope>NUCLEOTIDE SEQUENCE [LARGE SCALE GENOMIC DNA]</scope>
    <source>
        <strain evidence="6 7">HKU8</strain>
    </source>
</reference>
<dbReference type="Pfam" id="PF13305">
    <property type="entry name" value="TetR_C_33"/>
    <property type="match status" value="1"/>
</dbReference>
<dbReference type="STRING" id="178339.BH719_07025"/>
<dbReference type="PROSITE" id="PS50977">
    <property type="entry name" value="HTH_TETR_2"/>
    <property type="match status" value="1"/>
</dbReference>
<keyword evidence="2 4" id="KW-0238">DNA-binding</keyword>
<gene>
    <name evidence="6" type="ORF">BH719_07025</name>
</gene>
<dbReference type="Proteomes" id="UP000095214">
    <property type="component" value="Chromosome"/>
</dbReference>
<dbReference type="GO" id="GO:0000976">
    <property type="term" value="F:transcription cis-regulatory region binding"/>
    <property type="evidence" value="ECO:0007669"/>
    <property type="project" value="TreeGrafter"/>
</dbReference>
<evidence type="ECO:0000313" key="7">
    <source>
        <dbReference type="Proteomes" id="UP000095214"/>
    </source>
</evidence>
<protein>
    <submittedName>
        <fullName evidence="6">TetR family transcriptional regulator</fullName>
    </submittedName>
</protein>
<accession>A0A1D8B3A4</accession>
<feature type="DNA-binding region" description="H-T-H motif" evidence="4">
    <location>
        <begin position="33"/>
        <end position="52"/>
    </location>
</feature>
<dbReference type="InterPro" id="IPR025996">
    <property type="entry name" value="MT1864/Rv1816-like_C"/>
</dbReference>
<dbReference type="OrthoDB" id="3173376at2"/>
<dbReference type="EMBL" id="CP017298">
    <property type="protein sequence ID" value="AOS47627.1"/>
    <property type="molecule type" value="Genomic_DNA"/>
</dbReference>
<dbReference type="InterPro" id="IPR050109">
    <property type="entry name" value="HTH-type_TetR-like_transc_reg"/>
</dbReference>
<keyword evidence="1" id="KW-0805">Transcription regulation</keyword>
<dbReference type="PANTHER" id="PTHR30055">
    <property type="entry name" value="HTH-TYPE TRANSCRIPTIONAL REGULATOR RUTR"/>
    <property type="match status" value="1"/>
</dbReference>
<dbReference type="Pfam" id="PF00440">
    <property type="entry name" value="TetR_N"/>
    <property type="match status" value="1"/>
</dbReference>
<dbReference type="AlphaFoldDB" id="A0A1D8B3A4"/>
<dbReference type="KEGG" id="phon:BH719_07025"/>
<organism evidence="6 7">
    <name type="scientific">Pauljensenia hongkongensis</name>
    <dbReference type="NCBI Taxonomy" id="178339"/>
    <lineage>
        <taxon>Bacteria</taxon>
        <taxon>Bacillati</taxon>
        <taxon>Actinomycetota</taxon>
        <taxon>Actinomycetes</taxon>
        <taxon>Actinomycetales</taxon>
        <taxon>Actinomycetaceae</taxon>
        <taxon>Pauljensenia</taxon>
    </lineage>
</organism>
<evidence type="ECO:0000313" key="6">
    <source>
        <dbReference type="EMBL" id="AOS47627.1"/>
    </source>
</evidence>
<dbReference type="SUPFAM" id="SSF46689">
    <property type="entry name" value="Homeodomain-like"/>
    <property type="match status" value="1"/>
</dbReference>
<proteinExistence type="predicted"/>
<keyword evidence="3" id="KW-0804">Transcription</keyword>
<dbReference type="PANTHER" id="PTHR30055:SF220">
    <property type="entry name" value="TETR-FAMILY REGULATORY PROTEIN"/>
    <property type="match status" value="1"/>
</dbReference>
<name>A0A1D8B3A4_9ACTO</name>
<dbReference type="RefSeq" id="WP_034255356.1">
    <property type="nucleotide sequence ID" value="NZ_CP017298.1"/>
</dbReference>
<dbReference type="InterPro" id="IPR009057">
    <property type="entry name" value="Homeodomain-like_sf"/>
</dbReference>
<dbReference type="InterPro" id="IPR001647">
    <property type="entry name" value="HTH_TetR"/>
</dbReference>
<dbReference type="InterPro" id="IPR036271">
    <property type="entry name" value="Tet_transcr_reg_TetR-rel_C_sf"/>
</dbReference>